<dbReference type="OrthoDB" id="9988524at2759"/>
<comment type="caution">
    <text evidence="2">The sequence shown here is derived from an EMBL/GenBank/DDBJ whole genome shotgun (WGS) entry which is preliminary data.</text>
</comment>
<dbReference type="EMBL" id="JAAAIP010000361">
    <property type="protein sequence ID" value="KAG0318645.1"/>
    <property type="molecule type" value="Genomic_DNA"/>
</dbReference>
<dbReference type="SUPFAM" id="SSF52799">
    <property type="entry name" value="(Phosphotyrosine protein) phosphatases II"/>
    <property type="match status" value="1"/>
</dbReference>
<dbReference type="InterPro" id="IPR000387">
    <property type="entry name" value="Tyr_Pase_dom"/>
</dbReference>
<name>A0A9P6RGQ5_9FUNG</name>
<dbReference type="PROSITE" id="PS50056">
    <property type="entry name" value="TYR_PHOSPHATASE_2"/>
    <property type="match status" value="1"/>
</dbReference>
<keyword evidence="3" id="KW-1185">Reference proteome</keyword>
<evidence type="ECO:0000313" key="3">
    <source>
        <dbReference type="Proteomes" id="UP000738325"/>
    </source>
</evidence>
<dbReference type="PANTHER" id="PTHR31126:SF1">
    <property type="entry name" value="TYROSINE SPECIFIC PROTEIN PHOSPHATASES DOMAIN-CONTAINING PROTEIN"/>
    <property type="match status" value="1"/>
</dbReference>
<dbReference type="InterPro" id="IPR029058">
    <property type="entry name" value="AB_hydrolase_fold"/>
</dbReference>
<dbReference type="Pfam" id="PF13350">
    <property type="entry name" value="Y_phosphatase3"/>
    <property type="match status" value="1"/>
</dbReference>
<feature type="domain" description="Tyrosine specific protein phosphatases" evidence="1">
    <location>
        <begin position="253"/>
        <end position="299"/>
    </location>
</feature>
<dbReference type="AlphaFoldDB" id="A0A9P6RGQ5"/>
<dbReference type="GO" id="GO:0004721">
    <property type="term" value="F:phosphoprotein phosphatase activity"/>
    <property type="evidence" value="ECO:0007669"/>
    <property type="project" value="InterPro"/>
</dbReference>
<protein>
    <recommendedName>
        <fullName evidence="1">Tyrosine specific protein phosphatases domain-containing protein</fullName>
    </recommendedName>
</protein>
<organism evidence="2 3">
    <name type="scientific">Dissophora globulifera</name>
    <dbReference type="NCBI Taxonomy" id="979702"/>
    <lineage>
        <taxon>Eukaryota</taxon>
        <taxon>Fungi</taxon>
        <taxon>Fungi incertae sedis</taxon>
        <taxon>Mucoromycota</taxon>
        <taxon>Mortierellomycotina</taxon>
        <taxon>Mortierellomycetes</taxon>
        <taxon>Mortierellales</taxon>
        <taxon>Mortierellaceae</taxon>
        <taxon>Dissophora</taxon>
    </lineage>
</organism>
<accession>A0A9P6RGQ5</accession>
<evidence type="ECO:0000313" key="2">
    <source>
        <dbReference type="EMBL" id="KAG0318645.1"/>
    </source>
</evidence>
<dbReference type="SUPFAM" id="SSF53474">
    <property type="entry name" value="alpha/beta-Hydrolases"/>
    <property type="match status" value="1"/>
</dbReference>
<dbReference type="PROSITE" id="PS00383">
    <property type="entry name" value="TYR_PHOSPHATASE_1"/>
    <property type="match status" value="1"/>
</dbReference>
<dbReference type="Gene3D" id="3.90.190.10">
    <property type="entry name" value="Protein tyrosine phosphatase superfamily"/>
    <property type="match status" value="1"/>
</dbReference>
<dbReference type="InterPro" id="IPR026893">
    <property type="entry name" value="Tyr/Ser_Pase_IphP-type"/>
</dbReference>
<dbReference type="Gene3D" id="3.40.50.1820">
    <property type="entry name" value="alpha/beta hydrolase"/>
    <property type="match status" value="1"/>
</dbReference>
<proteinExistence type="predicted"/>
<dbReference type="Pfam" id="PF12146">
    <property type="entry name" value="Hydrolase_4"/>
    <property type="match status" value="1"/>
</dbReference>
<evidence type="ECO:0000259" key="1">
    <source>
        <dbReference type="PROSITE" id="PS50056"/>
    </source>
</evidence>
<dbReference type="PANTHER" id="PTHR31126">
    <property type="entry name" value="TYROSINE-PROTEIN PHOSPHATASE"/>
    <property type="match status" value="1"/>
</dbReference>
<sequence>MDTFRFDFRGDGESEGQIGYSNFDDDYNDIDSVVRHFEQQGYCIYALIGHSHGAISLLNYAATSNHVPLIPHIVSISTRLDMFDVKRRHGHKIMKLLDDQVIPVRDITSLHEIMSDRTSLRIIANADHNYEAHIEEISQTVAHYFSYEGRKEDWARRVLPNWNIWVNAVGGVLNFRTVGDVWIPSTIDGTLSYMCPGIIYRCGDQTNKIRRHQTPVFTEEEYSSDKRATRLGMYLKGTEGFSEAYMVMLSHIRRFLPPILEHIVNKRTPFVVHCTGGKDRTGIVCAILQMICGVNEEVIAWEYGLTQRCQAFKEVDIKNVKAVMNDDITEERVRELLSARAEYMIRFLERFHEKYGTIHKFLGSELDMTMEEIRAVRDALVVKIPVPRASP</sequence>
<dbReference type="Proteomes" id="UP000738325">
    <property type="component" value="Unassembled WGS sequence"/>
</dbReference>
<reference evidence="2" key="1">
    <citation type="journal article" date="2020" name="Fungal Divers.">
        <title>Resolving the Mortierellaceae phylogeny through synthesis of multi-gene phylogenetics and phylogenomics.</title>
        <authorList>
            <person name="Vandepol N."/>
            <person name="Liber J."/>
            <person name="Desiro A."/>
            <person name="Na H."/>
            <person name="Kennedy M."/>
            <person name="Barry K."/>
            <person name="Grigoriev I.V."/>
            <person name="Miller A.N."/>
            <person name="O'Donnell K."/>
            <person name="Stajich J.E."/>
            <person name="Bonito G."/>
        </authorList>
    </citation>
    <scope>NUCLEOTIDE SEQUENCE</scope>
    <source>
        <strain evidence="2">REB-010B</strain>
    </source>
</reference>
<dbReference type="InterPro" id="IPR022742">
    <property type="entry name" value="Hydrolase_4"/>
</dbReference>
<dbReference type="InterPro" id="IPR016130">
    <property type="entry name" value="Tyr_Pase_AS"/>
</dbReference>
<gene>
    <name evidence="2" type="ORF">BGZ99_005567</name>
</gene>
<dbReference type="InterPro" id="IPR029021">
    <property type="entry name" value="Prot-tyrosine_phosphatase-like"/>
</dbReference>